<proteinExistence type="predicted"/>
<evidence type="ECO:0000256" key="1">
    <source>
        <dbReference type="SAM" id="MobiDB-lite"/>
    </source>
</evidence>
<dbReference type="VEuPathDB" id="HostDB:LOC118650934"/>
<dbReference type="EMBL" id="JABWUV010000003">
    <property type="protein sequence ID" value="KAF6368699.1"/>
    <property type="molecule type" value="Genomic_DNA"/>
</dbReference>
<dbReference type="Proteomes" id="UP000527355">
    <property type="component" value="Unassembled WGS sequence"/>
</dbReference>
<feature type="region of interest" description="Disordered" evidence="1">
    <location>
        <begin position="1"/>
        <end position="38"/>
    </location>
</feature>
<evidence type="ECO:0000313" key="2">
    <source>
        <dbReference type="EMBL" id="KAF6368699.1"/>
    </source>
</evidence>
<feature type="compositionally biased region" description="Basic and acidic residues" evidence="1">
    <location>
        <begin position="19"/>
        <end position="33"/>
    </location>
</feature>
<dbReference type="PANTHER" id="PTHR21734:SF10">
    <property type="entry name" value="INHIBITOR OF NUCLEAR FACTOR KAPPA-B KINASE-INTERACTING PROTEIN"/>
    <property type="match status" value="1"/>
</dbReference>
<reference evidence="2 3" key="1">
    <citation type="journal article" date="2020" name="Nature">
        <title>Six reference-quality genomes reveal evolution of bat adaptations.</title>
        <authorList>
            <person name="Jebb D."/>
            <person name="Huang Z."/>
            <person name="Pippel M."/>
            <person name="Hughes G.M."/>
            <person name="Lavrichenko K."/>
            <person name="Devanna P."/>
            <person name="Winkler S."/>
            <person name="Jermiin L.S."/>
            <person name="Skirmuntt E.C."/>
            <person name="Katzourakis A."/>
            <person name="Burkitt-Gray L."/>
            <person name="Ray D.A."/>
            <person name="Sullivan K.A.M."/>
            <person name="Roscito J.G."/>
            <person name="Kirilenko B.M."/>
            <person name="Davalos L.M."/>
            <person name="Corthals A.P."/>
            <person name="Power M.L."/>
            <person name="Jones G."/>
            <person name="Ransome R.D."/>
            <person name="Dechmann D.K.N."/>
            <person name="Locatelli A.G."/>
            <person name="Puechmaille S.J."/>
            <person name="Fedrigo O."/>
            <person name="Jarvis E.D."/>
            <person name="Hiller M."/>
            <person name="Vernes S.C."/>
            <person name="Myers E.W."/>
            <person name="Teeling E.C."/>
        </authorList>
    </citation>
    <scope>NUCLEOTIDE SEQUENCE [LARGE SCALE GENOMIC DNA]</scope>
    <source>
        <strain evidence="2">MMyoMyo1</strain>
        <tissue evidence="2">Flight muscle</tissue>
    </source>
</reference>
<name>A0A7J7Z3K9_MYOMY</name>
<organism evidence="2 3">
    <name type="scientific">Myotis myotis</name>
    <name type="common">Greater mouse-eared bat</name>
    <name type="synonym">Vespertilio myotis</name>
    <dbReference type="NCBI Taxonomy" id="51298"/>
    <lineage>
        <taxon>Eukaryota</taxon>
        <taxon>Metazoa</taxon>
        <taxon>Chordata</taxon>
        <taxon>Craniata</taxon>
        <taxon>Vertebrata</taxon>
        <taxon>Euteleostomi</taxon>
        <taxon>Mammalia</taxon>
        <taxon>Eutheria</taxon>
        <taxon>Laurasiatheria</taxon>
        <taxon>Chiroptera</taxon>
        <taxon>Yangochiroptera</taxon>
        <taxon>Vespertilionidae</taxon>
        <taxon>Myotis</taxon>
    </lineage>
</organism>
<evidence type="ECO:0000313" key="3">
    <source>
        <dbReference type="Proteomes" id="UP000527355"/>
    </source>
</evidence>
<dbReference type="AlphaFoldDB" id="A0A7J7Z3K9"/>
<comment type="caution">
    <text evidence="2">The sequence shown here is derived from an EMBL/GenBank/DDBJ whole genome shotgun (WGS) entry which is preliminary data.</text>
</comment>
<dbReference type="PANTHER" id="PTHR21734">
    <property type="entry name" value="INHIBITOR OF NUCLEAR FACTOR KAPPA-B KINASE-INTERACTING PROTEIN"/>
    <property type="match status" value="1"/>
</dbReference>
<protein>
    <submittedName>
        <fullName evidence="2">IKBKB interacting protein</fullName>
    </submittedName>
</protein>
<feature type="compositionally biased region" description="Basic residues" evidence="1">
    <location>
        <begin position="1"/>
        <end position="11"/>
    </location>
</feature>
<keyword evidence="3" id="KW-1185">Reference proteome</keyword>
<dbReference type="InterPro" id="IPR024152">
    <property type="entry name" value="Inh_kappa-B_kinase-int"/>
</dbReference>
<sequence length="349" mass="39220">MSEVKNRKKSGPKGAPADPGKRSEGGKSAEARDGGSGGWADPRTGVSLLSLGMCLGLAWFVFQQSEKFAKVENEYQLLKIENNEFQGLQSKISLISEKCQKSEAIMEQWKSFQIIAHLKHLQEEIYELKTWSNRITEKQGILNNNLTTLSQDITKVHQSTTSTAKDVGLKITTIKTDLRRISGLVTDITSLTDSVQELESKIEKTEKNTVKNIGDLLSSSIDRTAMLRKTASENSQRINSVKKMLSELKSDFNKHTDRFLSLESDRAKVLKTVTFANDLKPKVYNLKKDFSRLEPLVNDLTLRIGRLVADLLQREKEIAFLHEKISNLTIVQAEIKDIKDEITHISGTD</sequence>
<accession>A0A7J7Z3K9</accession>
<dbReference type="Gene3D" id="1.20.58.60">
    <property type="match status" value="1"/>
</dbReference>
<gene>
    <name evidence="2" type="ORF">mMyoMyo1_006713</name>
</gene>